<keyword evidence="4" id="KW-1185">Reference proteome</keyword>
<evidence type="ECO:0000256" key="1">
    <source>
        <dbReference type="SAM" id="MobiDB-lite"/>
    </source>
</evidence>
<dbReference type="OrthoDB" id="8197399at2759"/>
<dbReference type="Pfam" id="PF16051">
    <property type="entry name" value="DUF4797"/>
    <property type="match status" value="1"/>
</dbReference>
<feature type="compositionally biased region" description="Basic residues" evidence="1">
    <location>
        <begin position="19"/>
        <end position="33"/>
    </location>
</feature>
<feature type="compositionally biased region" description="Low complexity" evidence="1">
    <location>
        <begin position="119"/>
        <end position="137"/>
    </location>
</feature>
<protein>
    <recommendedName>
        <fullName evidence="2">DUF4797 domain-containing protein</fullName>
    </recommendedName>
</protein>
<feature type="compositionally biased region" description="Basic and acidic residues" evidence="1">
    <location>
        <begin position="106"/>
        <end position="118"/>
    </location>
</feature>
<dbReference type="EMBL" id="GL441754">
    <property type="protein sequence ID" value="EFN64328.1"/>
    <property type="molecule type" value="Genomic_DNA"/>
</dbReference>
<feature type="region of interest" description="Disordered" evidence="1">
    <location>
        <begin position="1"/>
        <end position="150"/>
    </location>
</feature>
<proteinExistence type="predicted"/>
<feature type="compositionally biased region" description="Basic and acidic residues" evidence="1">
    <location>
        <begin position="83"/>
        <end position="97"/>
    </location>
</feature>
<evidence type="ECO:0000313" key="4">
    <source>
        <dbReference type="Proteomes" id="UP000000311"/>
    </source>
</evidence>
<name>E2AQF7_CAMFO</name>
<gene>
    <name evidence="3" type="ORF">EAG_02648</name>
</gene>
<organism evidence="4">
    <name type="scientific">Camponotus floridanus</name>
    <name type="common">Florida carpenter ant</name>
    <dbReference type="NCBI Taxonomy" id="104421"/>
    <lineage>
        <taxon>Eukaryota</taxon>
        <taxon>Metazoa</taxon>
        <taxon>Ecdysozoa</taxon>
        <taxon>Arthropoda</taxon>
        <taxon>Hexapoda</taxon>
        <taxon>Insecta</taxon>
        <taxon>Pterygota</taxon>
        <taxon>Neoptera</taxon>
        <taxon>Endopterygota</taxon>
        <taxon>Hymenoptera</taxon>
        <taxon>Apocrita</taxon>
        <taxon>Aculeata</taxon>
        <taxon>Formicoidea</taxon>
        <taxon>Formicidae</taxon>
        <taxon>Formicinae</taxon>
        <taxon>Camponotus</taxon>
    </lineage>
</organism>
<sequence length="334" mass="36736">MSSDMEDSTQLTDLSDHRSQHHHRHHYHHHRGRTPVGEIGDDECSTDSGCSSSSGSTGSGKRLFRHGSGERLCRSNRSPRTHWNLERLRERATRSQERLSSSVQRSSERTLSPEDVKSLSRGGVSPSSYSSSPSDAHSSSDSDSLRPSTTETLRRAFQSLKITSSKWNKEKKHAKKSPKRILRSPVPYMYVRGLSGLPTQRINNSVVVNSAVDNSESAHQLINNSVVDNSESAHQSINNSVVDNSESAHQSINNSVVDHSESAHQSINNSVVDNSESAHQSSEVVEDSSTTLSSVHVGHTYASPTIRLSVGLLKLLLTVVPYARSCHVYHRATS</sequence>
<dbReference type="InParanoid" id="E2AQF7"/>
<accession>E2AQF7</accession>
<feature type="domain" description="DUF4797" evidence="2">
    <location>
        <begin position="178"/>
        <end position="223"/>
    </location>
</feature>
<evidence type="ECO:0000313" key="3">
    <source>
        <dbReference type="EMBL" id="EFN64328.1"/>
    </source>
</evidence>
<evidence type="ECO:0000259" key="2">
    <source>
        <dbReference type="Pfam" id="PF16051"/>
    </source>
</evidence>
<feature type="compositionally biased region" description="Low complexity" evidence="1">
    <location>
        <begin position="46"/>
        <end position="60"/>
    </location>
</feature>
<reference evidence="3 4" key="1">
    <citation type="journal article" date="2010" name="Science">
        <title>Genomic comparison of the ants Camponotus floridanus and Harpegnathos saltator.</title>
        <authorList>
            <person name="Bonasio R."/>
            <person name="Zhang G."/>
            <person name="Ye C."/>
            <person name="Mutti N.S."/>
            <person name="Fang X."/>
            <person name="Qin N."/>
            <person name="Donahue G."/>
            <person name="Yang P."/>
            <person name="Li Q."/>
            <person name="Li C."/>
            <person name="Zhang P."/>
            <person name="Huang Z."/>
            <person name="Berger S.L."/>
            <person name="Reinberg D."/>
            <person name="Wang J."/>
            <person name="Liebig J."/>
        </authorList>
    </citation>
    <scope>NUCLEOTIDE SEQUENCE [LARGE SCALE GENOMIC DNA]</scope>
    <source>
        <strain evidence="4">C129</strain>
    </source>
</reference>
<dbReference type="Proteomes" id="UP000000311">
    <property type="component" value="Unassembled WGS sequence"/>
</dbReference>
<dbReference type="AlphaFoldDB" id="E2AQF7"/>
<dbReference type="InterPro" id="IPR032050">
    <property type="entry name" value="DUF4797"/>
</dbReference>
<feature type="region of interest" description="Disordered" evidence="1">
    <location>
        <begin position="240"/>
        <end position="265"/>
    </location>
</feature>